<dbReference type="AlphaFoldDB" id="A0A1G5SCH2"/>
<name>A0A1G5SCH2_9PROT</name>
<evidence type="ECO:0000313" key="1">
    <source>
        <dbReference type="EMBL" id="SCZ84139.1"/>
    </source>
</evidence>
<dbReference type="Proteomes" id="UP000198729">
    <property type="component" value="Unassembled WGS sequence"/>
</dbReference>
<dbReference type="EMBL" id="FMWO01000006">
    <property type="protein sequence ID" value="SCZ84139.1"/>
    <property type="molecule type" value="Genomic_DNA"/>
</dbReference>
<evidence type="ECO:0000313" key="2">
    <source>
        <dbReference type="Proteomes" id="UP000198729"/>
    </source>
</evidence>
<accession>A0A1G5SCH2</accession>
<reference evidence="1 2" key="1">
    <citation type="submission" date="2016-10" db="EMBL/GenBank/DDBJ databases">
        <authorList>
            <person name="de Groot N.N."/>
        </authorList>
    </citation>
    <scope>NUCLEOTIDE SEQUENCE [LARGE SCALE GENOMIC DNA]</scope>
    <source>
        <strain evidence="1">1</strain>
    </source>
</reference>
<organism evidence="1 2">
    <name type="scientific">Nitrosomonas mobilis</name>
    <dbReference type="NCBI Taxonomy" id="51642"/>
    <lineage>
        <taxon>Bacteria</taxon>
        <taxon>Pseudomonadati</taxon>
        <taxon>Pseudomonadota</taxon>
        <taxon>Betaproteobacteria</taxon>
        <taxon>Nitrosomonadales</taxon>
        <taxon>Nitrosomonadaceae</taxon>
        <taxon>Nitrosomonas</taxon>
    </lineage>
</organism>
<proteinExistence type="predicted"/>
<protein>
    <submittedName>
        <fullName evidence="1">Uncharacterized protein</fullName>
    </submittedName>
</protein>
<gene>
    <name evidence="1" type="ORF">NSMM_1030001</name>
</gene>
<keyword evidence="2" id="KW-1185">Reference proteome</keyword>
<sequence>MSGNQQDIVECQCFLEQSHGNDPSQNVIITELGVRFRATTIEYFIRGNPKNGAD</sequence>